<dbReference type="InterPro" id="IPR011701">
    <property type="entry name" value="MFS"/>
</dbReference>
<feature type="transmembrane region" description="Helical" evidence="6">
    <location>
        <begin position="42"/>
        <end position="64"/>
    </location>
</feature>
<dbReference type="PANTHER" id="PTHR23510">
    <property type="entry name" value="INNER MEMBRANE TRANSPORT PROTEIN YAJR"/>
    <property type="match status" value="1"/>
</dbReference>
<dbReference type="AlphaFoldDB" id="A0A6P8HYZ2"/>
<dbReference type="Pfam" id="PF07690">
    <property type="entry name" value="MFS_1"/>
    <property type="match status" value="1"/>
</dbReference>
<keyword evidence="4 6" id="KW-0472">Membrane</keyword>
<sequence>MSTRTFLSSVTINYFGFTMALDYSIVLLTIEELWTSLGGSLMLYGFVFGIYALSQSVITPLLGYISDVRGIKFTMVLSLVLNALGNILYGFSFISDSANMILIGRFVSGLGAGSLVLGVVYLTNVSSRDMRGKVIAGFKLSQAIGYFGGPMIGMIFVTMKSPQKTSSTATKIFNMYTLPAWVALGNVIFIVIPAVKYCFKNPLSPHMALKYNHKEAKELVIHTIFLIPVLFLATMCYWIIASDLFTLAFGQYHLITSNKDLWKVYVSAGVTLVMSCLFIRVTIHRIRKMSSEIFTVLGLLIVSIGLMLFADFGIQDYRVSTAFYYSGVALIVSGGASFFTGIGTYYSRKVTDLSHQARNRRGFFLGLFTFAESFGRFVGPATSSLILFVEEKPKKTTTLFKCDLINLIPDGCHVRNLSVTIAFLCTVLVLLSACFVVYHRRYGKCQVDISLLSLEELPMPQPGEGRLSFREDNYVSDDLNAELNIELNPPRSRSVSHVSNNSMKNSQSSSLNNNTL</sequence>
<dbReference type="PROSITE" id="PS50850">
    <property type="entry name" value="MFS"/>
    <property type="match status" value="1"/>
</dbReference>
<feature type="domain" description="Major facilitator superfamily (MFS) profile" evidence="7">
    <location>
        <begin position="8"/>
        <end position="444"/>
    </location>
</feature>
<evidence type="ECO:0000256" key="3">
    <source>
        <dbReference type="ARBA" id="ARBA00022989"/>
    </source>
</evidence>
<dbReference type="OrthoDB" id="5588846at2759"/>
<dbReference type="InterPro" id="IPR036259">
    <property type="entry name" value="MFS_trans_sf"/>
</dbReference>
<evidence type="ECO:0000256" key="6">
    <source>
        <dbReference type="SAM" id="Phobius"/>
    </source>
</evidence>
<feature type="transmembrane region" description="Helical" evidence="6">
    <location>
        <begin position="417"/>
        <end position="438"/>
    </location>
</feature>
<dbReference type="InParanoid" id="A0A6P8HYZ2"/>
<dbReference type="GO" id="GO:0016020">
    <property type="term" value="C:membrane"/>
    <property type="evidence" value="ECO:0007669"/>
    <property type="project" value="UniProtKB-SubCell"/>
</dbReference>
<evidence type="ECO:0000256" key="2">
    <source>
        <dbReference type="ARBA" id="ARBA00022692"/>
    </source>
</evidence>
<evidence type="ECO:0000256" key="1">
    <source>
        <dbReference type="ARBA" id="ARBA00004141"/>
    </source>
</evidence>
<evidence type="ECO:0000256" key="4">
    <source>
        <dbReference type="ARBA" id="ARBA00023136"/>
    </source>
</evidence>
<dbReference type="Gene3D" id="1.20.1250.20">
    <property type="entry name" value="MFS general substrate transporter like domains"/>
    <property type="match status" value="1"/>
</dbReference>
<gene>
    <name evidence="9" type="primary">LOC116294372</name>
</gene>
<feature type="transmembrane region" description="Helical" evidence="6">
    <location>
        <begin position="363"/>
        <end position="389"/>
    </location>
</feature>
<dbReference type="Proteomes" id="UP000515163">
    <property type="component" value="Unplaced"/>
</dbReference>
<feature type="transmembrane region" description="Helical" evidence="6">
    <location>
        <begin position="12"/>
        <end position="30"/>
    </location>
</feature>
<feature type="transmembrane region" description="Helical" evidence="6">
    <location>
        <begin position="100"/>
        <end position="122"/>
    </location>
</feature>
<evidence type="ECO:0000259" key="7">
    <source>
        <dbReference type="PROSITE" id="PS50850"/>
    </source>
</evidence>
<dbReference type="KEGG" id="aten:116294372"/>
<feature type="transmembrane region" description="Helical" evidence="6">
    <location>
        <begin position="219"/>
        <end position="241"/>
    </location>
</feature>
<accession>A0A6P8HYZ2</accession>
<evidence type="ECO:0000313" key="9">
    <source>
        <dbReference type="RefSeq" id="XP_031557827.1"/>
    </source>
</evidence>
<dbReference type="GO" id="GO:0022857">
    <property type="term" value="F:transmembrane transporter activity"/>
    <property type="evidence" value="ECO:0007669"/>
    <property type="project" value="InterPro"/>
</dbReference>
<dbReference type="RefSeq" id="XP_031557827.1">
    <property type="nucleotide sequence ID" value="XM_031701967.1"/>
</dbReference>
<dbReference type="GeneID" id="116294372"/>
<evidence type="ECO:0000256" key="5">
    <source>
        <dbReference type="SAM" id="MobiDB-lite"/>
    </source>
</evidence>
<organism evidence="8 9">
    <name type="scientific">Actinia tenebrosa</name>
    <name type="common">Australian red waratah sea anemone</name>
    <dbReference type="NCBI Taxonomy" id="6105"/>
    <lineage>
        <taxon>Eukaryota</taxon>
        <taxon>Metazoa</taxon>
        <taxon>Cnidaria</taxon>
        <taxon>Anthozoa</taxon>
        <taxon>Hexacorallia</taxon>
        <taxon>Actiniaria</taxon>
        <taxon>Actiniidae</taxon>
        <taxon>Actinia</taxon>
    </lineage>
</organism>
<dbReference type="InterPro" id="IPR020846">
    <property type="entry name" value="MFS_dom"/>
</dbReference>
<dbReference type="InterPro" id="IPR051068">
    <property type="entry name" value="MFS_Domain-Containing_Protein"/>
</dbReference>
<dbReference type="PANTHER" id="PTHR23510:SF16">
    <property type="entry name" value="MAJOR FACILITATOR SUPERFAMILY (MFS) PROFILE DOMAIN-CONTAINING PROTEIN"/>
    <property type="match status" value="1"/>
</dbReference>
<feature type="transmembrane region" description="Helical" evidence="6">
    <location>
        <begin position="134"/>
        <end position="158"/>
    </location>
</feature>
<keyword evidence="3 6" id="KW-1133">Transmembrane helix</keyword>
<protein>
    <submittedName>
        <fullName evidence="9">Uncharacterized protein LOC116294372</fullName>
    </submittedName>
</protein>
<feature type="transmembrane region" description="Helical" evidence="6">
    <location>
        <begin position="261"/>
        <end position="281"/>
    </location>
</feature>
<keyword evidence="2 6" id="KW-0812">Transmembrane</keyword>
<feature type="transmembrane region" description="Helical" evidence="6">
    <location>
        <begin position="293"/>
        <end position="310"/>
    </location>
</feature>
<reference evidence="9" key="1">
    <citation type="submission" date="2025-08" db="UniProtKB">
        <authorList>
            <consortium name="RefSeq"/>
        </authorList>
    </citation>
    <scope>IDENTIFICATION</scope>
    <source>
        <tissue evidence="9">Tentacle</tissue>
    </source>
</reference>
<name>A0A6P8HYZ2_ACTTE</name>
<feature type="transmembrane region" description="Helical" evidence="6">
    <location>
        <begin position="76"/>
        <end position="94"/>
    </location>
</feature>
<dbReference type="SUPFAM" id="SSF103473">
    <property type="entry name" value="MFS general substrate transporter"/>
    <property type="match status" value="1"/>
</dbReference>
<keyword evidence="8" id="KW-1185">Reference proteome</keyword>
<comment type="subcellular location">
    <subcellularLocation>
        <location evidence="1">Membrane</location>
        <topology evidence="1">Multi-pass membrane protein</topology>
    </subcellularLocation>
</comment>
<feature type="transmembrane region" description="Helical" evidence="6">
    <location>
        <begin position="322"/>
        <end position="342"/>
    </location>
</feature>
<proteinExistence type="predicted"/>
<feature type="transmembrane region" description="Helical" evidence="6">
    <location>
        <begin position="178"/>
        <end position="199"/>
    </location>
</feature>
<feature type="region of interest" description="Disordered" evidence="5">
    <location>
        <begin position="490"/>
        <end position="516"/>
    </location>
</feature>
<evidence type="ECO:0000313" key="8">
    <source>
        <dbReference type="Proteomes" id="UP000515163"/>
    </source>
</evidence>